<feature type="region of interest" description="Disordered" evidence="1">
    <location>
        <begin position="1"/>
        <end position="43"/>
    </location>
</feature>
<accession>A0A7J6RJ45</accession>
<evidence type="ECO:0000313" key="3">
    <source>
        <dbReference type="Proteomes" id="UP000553632"/>
    </source>
</evidence>
<proteinExistence type="predicted"/>
<gene>
    <name evidence="2" type="ORF">FOZ63_030364</name>
</gene>
<dbReference type="EMBL" id="JABANO010025491">
    <property type="protein sequence ID" value="KAF4720126.1"/>
    <property type="molecule type" value="Genomic_DNA"/>
</dbReference>
<organism evidence="2 3">
    <name type="scientific">Perkinsus olseni</name>
    <name type="common">Perkinsus atlanticus</name>
    <dbReference type="NCBI Taxonomy" id="32597"/>
    <lineage>
        <taxon>Eukaryota</taxon>
        <taxon>Sar</taxon>
        <taxon>Alveolata</taxon>
        <taxon>Perkinsozoa</taxon>
        <taxon>Perkinsea</taxon>
        <taxon>Perkinsida</taxon>
        <taxon>Perkinsidae</taxon>
        <taxon>Perkinsus</taxon>
    </lineage>
</organism>
<evidence type="ECO:0000256" key="1">
    <source>
        <dbReference type="SAM" id="MobiDB-lite"/>
    </source>
</evidence>
<keyword evidence="3" id="KW-1185">Reference proteome</keyword>
<protein>
    <submittedName>
        <fullName evidence="2">Uncharacterized protein</fullName>
    </submittedName>
</protein>
<evidence type="ECO:0000313" key="2">
    <source>
        <dbReference type="EMBL" id="KAF4720126.1"/>
    </source>
</evidence>
<comment type="caution">
    <text evidence="2">The sequence shown here is derived from an EMBL/GenBank/DDBJ whole genome shotgun (WGS) entry which is preliminary data.</text>
</comment>
<sequence>MAATASPATPQPVPDQPMEDVQAEVKNESRELAPFPPRDMGDLTKEELEMSVGNSTDFMYLCMFISEFGRGLKFPMAHWSFMGLFSDLYESQIIEGYVKDILLKCLHPLGKPIQLQLLPTRRSLSG</sequence>
<reference evidence="2 3" key="1">
    <citation type="submission" date="2020-04" db="EMBL/GenBank/DDBJ databases">
        <title>Perkinsus olseni comparative genomics.</title>
        <authorList>
            <person name="Bogema D.R."/>
        </authorList>
    </citation>
    <scope>NUCLEOTIDE SEQUENCE [LARGE SCALE GENOMIC DNA]</scope>
    <source>
        <strain evidence="2 3">ATCC PRA-207</strain>
    </source>
</reference>
<dbReference type="Proteomes" id="UP000553632">
    <property type="component" value="Unassembled WGS sequence"/>
</dbReference>
<dbReference type="AlphaFoldDB" id="A0A7J6RJ45"/>
<name>A0A7J6RJ45_PEROL</name>